<proteinExistence type="predicted"/>
<dbReference type="NCBIfam" id="TIGR03798">
    <property type="entry name" value="leader_Nif11"/>
    <property type="match status" value="1"/>
</dbReference>
<keyword evidence="3" id="KW-1185">Reference proteome</keyword>
<gene>
    <name evidence="2" type="ORF">SAMN06297251_11288</name>
</gene>
<dbReference type="InterPro" id="IPR022516">
    <property type="entry name" value="CHP03798_Ocin"/>
</dbReference>
<dbReference type="RefSeq" id="WP_084410702.1">
    <property type="nucleotide sequence ID" value="NZ_FWXR01000012.1"/>
</dbReference>
<dbReference type="Proteomes" id="UP000192656">
    <property type="component" value="Unassembled WGS sequence"/>
</dbReference>
<sequence>MSMQALNDFADAMRADADMAKGLVTAVGQKQDGEATEAFAAYARQHGFEITAQDLAKLRRPAESEGTLSDDELETVSGAGLFDFVGDIGSVCLSTVSAGQNALFSGRNVVQDMNSAASYGVRGLLDRK</sequence>
<reference evidence="2 3" key="1">
    <citation type="submission" date="2017-04" db="EMBL/GenBank/DDBJ databases">
        <authorList>
            <person name="Afonso C.L."/>
            <person name="Miller P.J."/>
            <person name="Scott M.A."/>
            <person name="Spackman E."/>
            <person name="Goraichik I."/>
            <person name="Dimitrov K.M."/>
            <person name="Suarez D.L."/>
            <person name="Swayne D.E."/>
        </authorList>
    </citation>
    <scope>NUCLEOTIDE SEQUENCE [LARGE SCALE GENOMIC DNA]</scope>
    <source>
        <strain evidence="2 3">CGMCC 1.10972</strain>
    </source>
</reference>
<dbReference type="EMBL" id="FWXR01000012">
    <property type="protein sequence ID" value="SMC91895.1"/>
    <property type="molecule type" value="Genomic_DNA"/>
</dbReference>
<dbReference type="InterPro" id="IPR012903">
    <property type="entry name" value="Nif11"/>
</dbReference>
<dbReference type="Pfam" id="PF07862">
    <property type="entry name" value="Nif11"/>
    <property type="match status" value="1"/>
</dbReference>
<dbReference type="AlphaFoldDB" id="A0A1W2D2V6"/>
<name>A0A1W2D2V6_9HYPH</name>
<evidence type="ECO:0000313" key="2">
    <source>
        <dbReference type="EMBL" id="SMC91895.1"/>
    </source>
</evidence>
<dbReference type="STRING" id="937218.SAMN06297251_11288"/>
<accession>A0A1W2D2V6</accession>
<organism evidence="2 3">
    <name type="scientific">Fulvimarina manganoxydans</name>
    <dbReference type="NCBI Taxonomy" id="937218"/>
    <lineage>
        <taxon>Bacteria</taxon>
        <taxon>Pseudomonadati</taxon>
        <taxon>Pseudomonadota</taxon>
        <taxon>Alphaproteobacteria</taxon>
        <taxon>Hyphomicrobiales</taxon>
        <taxon>Aurantimonadaceae</taxon>
        <taxon>Fulvimarina</taxon>
    </lineage>
</organism>
<feature type="domain" description="Nif11" evidence="1">
    <location>
        <begin position="1"/>
        <end position="55"/>
    </location>
</feature>
<evidence type="ECO:0000313" key="3">
    <source>
        <dbReference type="Proteomes" id="UP000192656"/>
    </source>
</evidence>
<evidence type="ECO:0000259" key="1">
    <source>
        <dbReference type="Pfam" id="PF07862"/>
    </source>
</evidence>
<protein>
    <submittedName>
        <fullName evidence="2">Nif11-like leader peptide domain-containing protein</fullName>
    </submittedName>
</protein>